<dbReference type="Pfam" id="PF00188">
    <property type="entry name" value="CAP"/>
    <property type="match status" value="1"/>
</dbReference>
<feature type="signal peptide" evidence="1">
    <location>
        <begin position="1"/>
        <end position="23"/>
    </location>
</feature>
<dbReference type="PANTHER" id="PTHR31157:SF1">
    <property type="entry name" value="SCP DOMAIN-CONTAINING PROTEIN"/>
    <property type="match status" value="1"/>
</dbReference>
<dbReference type="Proteomes" id="UP000270299">
    <property type="component" value="Unassembled WGS sequence"/>
</dbReference>
<dbReference type="PANTHER" id="PTHR31157">
    <property type="entry name" value="SCP DOMAIN-CONTAINING PROTEIN"/>
    <property type="match status" value="1"/>
</dbReference>
<accession>A0A3L6ZS89</accession>
<dbReference type="InterPro" id="IPR014044">
    <property type="entry name" value="CAP_dom"/>
</dbReference>
<dbReference type="InterPro" id="IPR035940">
    <property type="entry name" value="CAP_sf"/>
</dbReference>
<dbReference type="SUPFAM" id="SSF55797">
    <property type="entry name" value="PR-1-like"/>
    <property type="match status" value="1"/>
</dbReference>
<name>A0A3L6ZS89_9MICO</name>
<evidence type="ECO:0000259" key="2">
    <source>
        <dbReference type="SMART" id="SM00198"/>
    </source>
</evidence>
<protein>
    <recommendedName>
        <fullName evidence="2">SCP domain-containing protein</fullName>
    </recommendedName>
</protein>
<organism evidence="3 4">
    <name type="scientific">Mycetocola manganoxydans</name>
    <dbReference type="NCBI Taxonomy" id="699879"/>
    <lineage>
        <taxon>Bacteria</taxon>
        <taxon>Bacillati</taxon>
        <taxon>Actinomycetota</taxon>
        <taxon>Actinomycetes</taxon>
        <taxon>Micrococcales</taxon>
        <taxon>Microbacteriaceae</taxon>
        <taxon>Mycetocola</taxon>
    </lineage>
</organism>
<dbReference type="SMART" id="SM00198">
    <property type="entry name" value="SCP"/>
    <property type="match status" value="1"/>
</dbReference>
<comment type="caution">
    <text evidence="3">The sequence shown here is derived from an EMBL/GenBank/DDBJ whole genome shotgun (WGS) entry which is preliminary data.</text>
</comment>
<reference evidence="3 4" key="1">
    <citation type="submission" date="2018-10" db="EMBL/GenBank/DDBJ databases">
        <authorList>
            <person name="Li J."/>
        </authorList>
    </citation>
    <scope>NUCLEOTIDE SEQUENCE [LARGE SCALE GENOMIC DNA]</scope>
    <source>
        <strain evidence="3 4">CCTCC AB209002</strain>
    </source>
</reference>
<dbReference type="EMBL" id="RCUV01000009">
    <property type="protein sequence ID" value="RLP70816.1"/>
    <property type="molecule type" value="Genomic_DNA"/>
</dbReference>
<dbReference type="InterPro" id="IPR028994">
    <property type="entry name" value="Integrin_alpha_N"/>
</dbReference>
<dbReference type="Gene3D" id="3.40.33.10">
    <property type="entry name" value="CAP"/>
    <property type="match status" value="1"/>
</dbReference>
<dbReference type="CDD" id="cd05379">
    <property type="entry name" value="CAP_bacterial"/>
    <property type="match status" value="1"/>
</dbReference>
<feature type="chain" id="PRO_5018115849" description="SCP domain-containing protein" evidence="1">
    <location>
        <begin position="24"/>
        <end position="414"/>
    </location>
</feature>
<feature type="domain" description="SCP" evidence="2">
    <location>
        <begin position="35"/>
        <end position="155"/>
    </location>
</feature>
<keyword evidence="4" id="KW-1185">Reference proteome</keyword>
<keyword evidence="1" id="KW-0732">Signal</keyword>
<dbReference type="AlphaFoldDB" id="A0A3L6ZS89"/>
<evidence type="ECO:0000313" key="4">
    <source>
        <dbReference type="Proteomes" id="UP000270299"/>
    </source>
</evidence>
<evidence type="ECO:0000256" key="1">
    <source>
        <dbReference type="SAM" id="SignalP"/>
    </source>
</evidence>
<sequence length="414" mass="43052">MVAALASALLASALVAGPVAAQAAEPVVGGYTLSQARKIILDETNAIRKSVGLKPVAASAALNTVAQSWSAKQASSRTMSHNPSYSAQYPSGWSTASENVAYGYSVTAVVTGWKNSPGHYRNITQASANVLGIGVAAASNGSLYYTQNFATYPASSIPVPPAPPADSSRPSIRTAGDVIVADGSGRLWNYGKQGQINVTARTLIGSGWTGVKELHVNDWNADGTQDLVVQWKSGAMHVYPGKSTGGFGSRFLIGSSGWASVDVDMALWSTGDKYPSVIMKDAAGKLWLYPNSRGTTLSARTAIGTGWGALDVKIADFDADGKQDVLATTARGTILLYRTNGVGRFISETRTQIGSGWAGYTSVVLTGFAGTGSTGLIAKDSAGRLYYYPIAGGKFGARQTIGTGGWTPMQLSNN</sequence>
<dbReference type="SUPFAM" id="SSF69318">
    <property type="entry name" value="Integrin alpha N-terminal domain"/>
    <property type="match status" value="1"/>
</dbReference>
<evidence type="ECO:0000313" key="3">
    <source>
        <dbReference type="EMBL" id="RLP70816.1"/>
    </source>
</evidence>
<proteinExistence type="predicted"/>
<gene>
    <name evidence="3" type="ORF">D9V29_10045</name>
</gene>